<reference evidence="2 3" key="1">
    <citation type="submission" date="2016-03" db="EMBL/GenBank/DDBJ databases">
        <title>Cyphomyrmex costatus WGS genome.</title>
        <authorList>
            <person name="Nygaard S."/>
            <person name="Hu H."/>
            <person name="Boomsma J."/>
            <person name="Zhang G."/>
        </authorList>
    </citation>
    <scope>NUCLEOTIDE SEQUENCE [LARGE SCALE GENOMIC DNA]</scope>
    <source>
        <strain evidence="2">MS0001</strain>
        <tissue evidence="2">Whole body</tissue>
    </source>
</reference>
<organism evidence="2 3">
    <name type="scientific">Cyphomyrmex costatus</name>
    <dbReference type="NCBI Taxonomy" id="456900"/>
    <lineage>
        <taxon>Eukaryota</taxon>
        <taxon>Metazoa</taxon>
        <taxon>Ecdysozoa</taxon>
        <taxon>Arthropoda</taxon>
        <taxon>Hexapoda</taxon>
        <taxon>Insecta</taxon>
        <taxon>Pterygota</taxon>
        <taxon>Neoptera</taxon>
        <taxon>Endopterygota</taxon>
        <taxon>Hymenoptera</taxon>
        <taxon>Apocrita</taxon>
        <taxon>Aculeata</taxon>
        <taxon>Formicoidea</taxon>
        <taxon>Formicidae</taxon>
        <taxon>Myrmicinae</taxon>
        <taxon>Cyphomyrmex</taxon>
    </lineage>
</organism>
<evidence type="ECO:0000256" key="1">
    <source>
        <dbReference type="SAM" id="MobiDB-lite"/>
    </source>
</evidence>
<name>A0A195C5R6_9HYME</name>
<evidence type="ECO:0000313" key="2">
    <source>
        <dbReference type="EMBL" id="KYM96187.1"/>
    </source>
</evidence>
<protein>
    <submittedName>
        <fullName evidence="2">Uncharacterized protein</fullName>
    </submittedName>
</protein>
<sequence length="82" mass="9893">MPRLSRDVEAYQLENQLDIGDYDVRALLIRPRETEEENEEENGKRERERERERSSREPFSYPKASVIDPHIKYTRCHKCLNT</sequence>
<dbReference type="AlphaFoldDB" id="A0A195C5R6"/>
<gene>
    <name evidence="2" type="ORF">ALC62_13239</name>
</gene>
<dbReference type="EMBL" id="KQ978231">
    <property type="protein sequence ID" value="KYM96187.1"/>
    <property type="molecule type" value="Genomic_DNA"/>
</dbReference>
<feature type="compositionally biased region" description="Basic and acidic residues" evidence="1">
    <location>
        <begin position="41"/>
        <end position="56"/>
    </location>
</feature>
<evidence type="ECO:0000313" key="3">
    <source>
        <dbReference type="Proteomes" id="UP000078542"/>
    </source>
</evidence>
<keyword evidence="3" id="KW-1185">Reference proteome</keyword>
<proteinExistence type="predicted"/>
<dbReference type="Proteomes" id="UP000078542">
    <property type="component" value="Unassembled WGS sequence"/>
</dbReference>
<accession>A0A195C5R6</accession>
<feature type="region of interest" description="Disordered" evidence="1">
    <location>
        <begin position="30"/>
        <end position="63"/>
    </location>
</feature>